<gene>
    <name evidence="2" type="ORF">CNYM01_03798</name>
</gene>
<keyword evidence="3" id="KW-1185">Reference proteome</keyword>
<protein>
    <submittedName>
        <fullName evidence="2">Uncharacterized protein</fullName>
    </submittedName>
</protein>
<evidence type="ECO:0000256" key="1">
    <source>
        <dbReference type="SAM" id="MobiDB-lite"/>
    </source>
</evidence>
<name>A0A135T3T9_9PEZI</name>
<reference evidence="2 3" key="1">
    <citation type="submission" date="2014-02" db="EMBL/GenBank/DDBJ databases">
        <title>The genome sequence of Colletotrichum nymphaeae SA-01.</title>
        <authorList>
            <person name="Baroncelli R."/>
            <person name="Thon M.R."/>
        </authorList>
    </citation>
    <scope>NUCLEOTIDE SEQUENCE [LARGE SCALE GENOMIC DNA]</scope>
    <source>
        <strain evidence="2 3">SA-01</strain>
    </source>
</reference>
<evidence type="ECO:0000313" key="3">
    <source>
        <dbReference type="Proteomes" id="UP000070054"/>
    </source>
</evidence>
<evidence type="ECO:0000313" key="2">
    <source>
        <dbReference type="EMBL" id="KXH42775.1"/>
    </source>
</evidence>
<dbReference type="AlphaFoldDB" id="A0A135T3T9"/>
<sequence length="127" mass="14022">MCRANRHVASDVALALEQTTQHRPLLLPPPLLWDNYAAKDRLTHNHNTAMPRPHRRDRKSFLLQPHGPRDPTTAAGLPPVPQSTSAVRIRRVCRSVAYRPYLPVASIAESGIAPPSLSGTKPRLFAG</sequence>
<organism evidence="2 3">
    <name type="scientific">Colletotrichum nymphaeae SA-01</name>
    <dbReference type="NCBI Taxonomy" id="1460502"/>
    <lineage>
        <taxon>Eukaryota</taxon>
        <taxon>Fungi</taxon>
        <taxon>Dikarya</taxon>
        <taxon>Ascomycota</taxon>
        <taxon>Pezizomycotina</taxon>
        <taxon>Sordariomycetes</taxon>
        <taxon>Hypocreomycetidae</taxon>
        <taxon>Glomerellales</taxon>
        <taxon>Glomerellaceae</taxon>
        <taxon>Colletotrichum</taxon>
        <taxon>Colletotrichum acutatum species complex</taxon>
    </lineage>
</organism>
<feature type="region of interest" description="Disordered" evidence="1">
    <location>
        <begin position="43"/>
        <end position="84"/>
    </location>
</feature>
<dbReference type="EMBL" id="JEMN01001246">
    <property type="protein sequence ID" value="KXH42775.1"/>
    <property type="molecule type" value="Genomic_DNA"/>
</dbReference>
<dbReference type="Proteomes" id="UP000070054">
    <property type="component" value="Unassembled WGS sequence"/>
</dbReference>
<proteinExistence type="predicted"/>
<comment type="caution">
    <text evidence="2">The sequence shown here is derived from an EMBL/GenBank/DDBJ whole genome shotgun (WGS) entry which is preliminary data.</text>
</comment>
<accession>A0A135T3T9</accession>